<dbReference type="GO" id="GO:0016491">
    <property type="term" value="F:oxidoreductase activity"/>
    <property type="evidence" value="ECO:0007669"/>
    <property type="project" value="UniProtKB-KW"/>
</dbReference>
<accession>A0A2P4ZXK7</accession>
<dbReference type="SUPFAM" id="SSF50129">
    <property type="entry name" value="GroES-like"/>
    <property type="match status" value="1"/>
</dbReference>
<evidence type="ECO:0000259" key="8">
    <source>
        <dbReference type="Pfam" id="PF08240"/>
    </source>
</evidence>
<keyword evidence="10" id="KW-1185">Reference proteome</keyword>
<feature type="domain" description="Alcohol dehydrogenase-like C-terminal" evidence="7">
    <location>
        <begin position="239"/>
        <end position="349"/>
    </location>
</feature>
<evidence type="ECO:0000256" key="4">
    <source>
        <dbReference type="ARBA" id="ARBA00023002"/>
    </source>
</evidence>
<evidence type="ECO:0000256" key="1">
    <source>
        <dbReference type="ARBA" id="ARBA00001947"/>
    </source>
</evidence>
<comment type="cofactor">
    <cofactor evidence="1 5">
        <name>Zn(2+)</name>
        <dbReference type="ChEBI" id="CHEBI:29105"/>
    </cofactor>
</comment>
<dbReference type="Pfam" id="PF00107">
    <property type="entry name" value="ADH_zinc_N"/>
    <property type="match status" value="1"/>
</dbReference>
<dbReference type="AlphaFoldDB" id="A0A2P4ZXK7"/>
<dbReference type="PANTHER" id="PTHR42813:SF2">
    <property type="entry name" value="DEHYDROGENASE, ZINC-CONTAINING, PUTATIVE (AFU_ORTHOLOGUE AFUA_2G02810)-RELATED"/>
    <property type="match status" value="1"/>
</dbReference>
<evidence type="ECO:0000313" key="9">
    <source>
        <dbReference type="EMBL" id="PON29006.1"/>
    </source>
</evidence>
<evidence type="ECO:0000256" key="5">
    <source>
        <dbReference type="RuleBase" id="RU361277"/>
    </source>
</evidence>
<sequence length="404" mass="43395">MSMKAVVFRGPYDVGVETRPKPAIRDPTDAIIRVRLAGICGSELHMYRGIQKTGTGHIMLLMGVHIEGHEFIGVIEEIGSDVNKFAVGDEVVSLFSPVCLKCWYCKQGLTNRCVEGVAFGTQKLDGGQAEFVRVPFADGTLHLVPPELDESLLIMMCDIFPTGYYGASRAVEGLLTQHQSPLTSFRDAHSTKVSLKGQNGHTNGSTNGLTNGQTNHHTNGDGPFDPLGSSVVVCLGCGPVGICAITTALSKGIKTVLAVDSVEDRLSEAAQVGAIPLNLSKHNILDEVMSRTQGRGADAVIEVVGNPAALKSAFELLRPCGILSSVGFHQDELPFTGLDCYLKNITMNFGRVPVGTVFKDALECLKENQGALKNYVTHELSLDEAATGFDLFEKRVARKVVLRV</sequence>
<feature type="compositionally biased region" description="Polar residues" evidence="6">
    <location>
        <begin position="194"/>
        <end position="217"/>
    </location>
</feature>
<protein>
    <recommendedName>
        <fullName evidence="11">Enoyl reductase (ER) domain-containing protein</fullName>
    </recommendedName>
</protein>
<keyword evidence="4" id="KW-0560">Oxidoreductase</keyword>
<dbReference type="InterPro" id="IPR013154">
    <property type="entry name" value="ADH-like_N"/>
</dbReference>
<name>A0A2P4ZXK7_9HYPO</name>
<dbReference type="InterPro" id="IPR011032">
    <property type="entry name" value="GroES-like_sf"/>
</dbReference>
<dbReference type="InterPro" id="IPR002328">
    <property type="entry name" value="ADH_Zn_CS"/>
</dbReference>
<dbReference type="GeneID" id="29980423"/>
<dbReference type="STRING" id="398673.A0A2P4ZXK7"/>
<evidence type="ECO:0000259" key="7">
    <source>
        <dbReference type="Pfam" id="PF00107"/>
    </source>
</evidence>
<proteinExistence type="inferred from homology"/>
<dbReference type="Proteomes" id="UP000054821">
    <property type="component" value="Unassembled WGS sequence"/>
</dbReference>
<feature type="domain" description="Alcohol dehydrogenase-like N-terminal" evidence="8">
    <location>
        <begin position="27"/>
        <end position="137"/>
    </location>
</feature>
<evidence type="ECO:0008006" key="11">
    <source>
        <dbReference type="Google" id="ProtNLM"/>
    </source>
</evidence>
<evidence type="ECO:0000313" key="10">
    <source>
        <dbReference type="Proteomes" id="UP000054821"/>
    </source>
</evidence>
<keyword evidence="3 5" id="KW-0862">Zinc</keyword>
<dbReference type="Pfam" id="PF08240">
    <property type="entry name" value="ADH_N"/>
    <property type="match status" value="1"/>
</dbReference>
<dbReference type="EMBL" id="JPDN02000005">
    <property type="protein sequence ID" value="PON29006.1"/>
    <property type="molecule type" value="Genomic_DNA"/>
</dbReference>
<dbReference type="PROSITE" id="PS00059">
    <property type="entry name" value="ADH_ZINC"/>
    <property type="match status" value="1"/>
</dbReference>
<dbReference type="PANTHER" id="PTHR42813">
    <property type="entry name" value="ZINC-TYPE ALCOHOL DEHYDROGENASE-LIKE"/>
    <property type="match status" value="1"/>
</dbReference>
<dbReference type="SUPFAM" id="SSF51735">
    <property type="entry name" value="NAD(P)-binding Rossmann-fold domains"/>
    <property type="match status" value="1"/>
</dbReference>
<gene>
    <name evidence="9" type="ORF">TGAM01_v202114</name>
</gene>
<dbReference type="Gene3D" id="3.40.50.720">
    <property type="entry name" value="NAD(P)-binding Rossmann-like Domain"/>
    <property type="match status" value="1"/>
</dbReference>
<reference evidence="9 10" key="1">
    <citation type="journal article" date="2016" name="Genome Announc.">
        <title>Draft Whole-Genome Sequence of Trichoderma gamsii T6085, a Promising Biocontrol Agent of Fusarium Head Blight on Wheat.</title>
        <authorList>
            <person name="Baroncelli R."/>
            <person name="Zapparata A."/>
            <person name="Piaggeschi G."/>
            <person name="Sarrocco S."/>
            <person name="Vannacci G."/>
        </authorList>
    </citation>
    <scope>NUCLEOTIDE SEQUENCE [LARGE SCALE GENOMIC DNA]</scope>
    <source>
        <strain evidence="9 10">T6085</strain>
    </source>
</reference>
<dbReference type="Gene3D" id="3.90.180.10">
    <property type="entry name" value="Medium-chain alcohol dehydrogenases, catalytic domain"/>
    <property type="match status" value="2"/>
</dbReference>
<dbReference type="InterPro" id="IPR036291">
    <property type="entry name" value="NAD(P)-bd_dom_sf"/>
</dbReference>
<organism evidence="9 10">
    <name type="scientific">Trichoderma gamsii</name>
    <dbReference type="NCBI Taxonomy" id="398673"/>
    <lineage>
        <taxon>Eukaryota</taxon>
        <taxon>Fungi</taxon>
        <taxon>Dikarya</taxon>
        <taxon>Ascomycota</taxon>
        <taxon>Pezizomycotina</taxon>
        <taxon>Sordariomycetes</taxon>
        <taxon>Hypocreomycetidae</taxon>
        <taxon>Hypocreales</taxon>
        <taxon>Hypocreaceae</taxon>
        <taxon>Trichoderma</taxon>
    </lineage>
</organism>
<comment type="similarity">
    <text evidence="5">Belongs to the zinc-containing alcohol dehydrogenase family.</text>
</comment>
<dbReference type="RefSeq" id="XP_024406322.1">
    <property type="nucleotide sequence ID" value="XM_024548919.1"/>
</dbReference>
<evidence type="ECO:0000256" key="3">
    <source>
        <dbReference type="ARBA" id="ARBA00022833"/>
    </source>
</evidence>
<comment type="caution">
    <text evidence="9">The sequence shown here is derived from an EMBL/GenBank/DDBJ whole genome shotgun (WGS) entry which is preliminary data.</text>
</comment>
<evidence type="ECO:0000256" key="2">
    <source>
        <dbReference type="ARBA" id="ARBA00022723"/>
    </source>
</evidence>
<dbReference type="GO" id="GO:0008270">
    <property type="term" value="F:zinc ion binding"/>
    <property type="evidence" value="ECO:0007669"/>
    <property type="project" value="InterPro"/>
</dbReference>
<feature type="region of interest" description="Disordered" evidence="6">
    <location>
        <begin position="194"/>
        <end position="221"/>
    </location>
</feature>
<dbReference type="InterPro" id="IPR013149">
    <property type="entry name" value="ADH-like_C"/>
</dbReference>
<keyword evidence="2 5" id="KW-0479">Metal-binding</keyword>
<evidence type="ECO:0000256" key="6">
    <source>
        <dbReference type="SAM" id="MobiDB-lite"/>
    </source>
</evidence>